<dbReference type="PROSITE" id="PS51253">
    <property type="entry name" value="HTH_CENPB"/>
    <property type="match status" value="1"/>
</dbReference>
<keyword evidence="1" id="KW-0238">DNA-binding</keyword>
<feature type="region of interest" description="Disordered" evidence="2">
    <location>
        <begin position="493"/>
        <end position="518"/>
    </location>
</feature>
<evidence type="ECO:0000256" key="1">
    <source>
        <dbReference type="ARBA" id="ARBA00023125"/>
    </source>
</evidence>
<feature type="region of interest" description="Disordered" evidence="2">
    <location>
        <begin position="532"/>
        <end position="560"/>
    </location>
</feature>
<dbReference type="AlphaFoldDB" id="A0AAV8WMI2"/>
<gene>
    <name evidence="4" type="ORF">NQ314_019963</name>
</gene>
<dbReference type="GO" id="GO:0003677">
    <property type="term" value="F:DNA binding"/>
    <property type="evidence" value="ECO:0007669"/>
    <property type="project" value="UniProtKB-KW"/>
</dbReference>
<dbReference type="InterPro" id="IPR036397">
    <property type="entry name" value="RNaseH_sf"/>
</dbReference>
<dbReference type="Gene3D" id="1.10.10.60">
    <property type="entry name" value="Homeodomain-like"/>
    <property type="match status" value="1"/>
</dbReference>
<dbReference type="InterPro" id="IPR006600">
    <property type="entry name" value="HTH_CenpB_DNA-bd_dom"/>
</dbReference>
<feature type="compositionally biased region" description="Acidic residues" evidence="2">
    <location>
        <begin position="67"/>
        <end position="79"/>
    </location>
</feature>
<feature type="domain" description="HTH CENPB-type" evidence="3">
    <location>
        <begin position="85"/>
        <end position="163"/>
    </location>
</feature>
<feature type="compositionally biased region" description="Polar residues" evidence="2">
    <location>
        <begin position="80"/>
        <end position="89"/>
    </location>
</feature>
<dbReference type="GO" id="GO:0005634">
    <property type="term" value="C:nucleus"/>
    <property type="evidence" value="ECO:0007669"/>
    <property type="project" value="TreeGrafter"/>
</dbReference>
<dbReference type="Gene3D" id="3.30.420.10">
    <property type="entry name" value="Ribonuclease H-like superfamily/Ribonuclease H"/>
    <property type="match status" value="1"/>
</dbReference>
<name>A0AAV8WMI2_9CUCU</name>
<keyword evidence="5" id="KW-1185">Reference proteome</keyword>
<dbReference type="Pfam" id="PF03184">
    <property type="entry name" value="DDE_1"/>
    <property type="match status" value="1"/>
</dbReference>
<feature type="compositionally biased region" description="Basic residues" evidence="2">
    <location>
        <begin position="546"/>
        <end position="560"/>
    </location>
</feature>
<proteinExistence type="predicted"/>
<dbReference type="PANTHER" id="PTHR19303">
    <property type="entry name" value="TRANSPOSON"/>
    <property type="match status" value="1"/>
</dbReference>
<dbReference type="PANTHER" id="PTHR19303:SF71">
    <property type="entry name" value="ZINC FINGER PHD-TYPE DOMAIN-CONTAINING PROTEIN"/>
    <property type="match status" value="1"/>
</dbReference>
<accession>A0AAV8WMI2</accession>
<comment type="caution">
    <text evidence="4">The sequence shown here is derived from an EMBL/GenBank/DDBJ whole genome shotgun (WGS) entry which is preliminary data.</text>
</comment>
<evidence type="ECO:0000313" key="5">
    <source>
        <dbReference type="Proteomes" id="UP001162156"/>
    </source>
</evidence>
<dbReference type="InterPro" id="IPR050863">
    <property type="entry name" value="CenT-Element_Derived"/>
</dbReference>
<feature type="region of interest" description="Disordered" evidence="2">
    <location>
        <begin position="64"/>
        <end position="89"/>
    </location>
</feature>
<sequence>MVRKYIKKRSQRPEIDKKILKEAVKNVISQRMSIRLSASTYTIPKSTLFDAIKIYKKRHRFNNIEDSGNETADDDDDVENQPTSSKYASRQVFSATEEAELEKYLKESSKICYGLTYESLRKLAYEYAVKLEKRIPSNWNQGKKAGIEWTRGFMKRHPRLTYRKPENISFARATAFNETNVSEFFKNLTAVQEKYHFPPHRIWNTDETGITTVLQAPKVIAETGAKTVAQCVSAERGTLVTMCGIISASGSSIPPIYIFPKVRMKGHFLNGCVPGAVGYAEKSGWMTAVIFKKLLVHIKNHTNCTHIDNILLLMDNHETHISLEAITYARENGIILLSFPPHCTHKMQPLDRGIYAPFKTKCKISFNDFIASNPGKPISIADIAKLTAEPYLLTFNPKNIVSSFKNTGISPMNSLVYSEDDFKATYATNRPDPSSLKENPVSPMVLDIKDTTTVNEIVNDKETTPDNKNQDNTDITDMIKSILYDILDQATKPKDLDRGKGNQEKKENQGYTHTPEKNRIEELDTIKKMKVENAKRTLANKEENKKKQKQLPKIKKSVSNKVKVAKRNTRKIIESSTSESDTASLITKNKFSGSDSDIDLEDDTANISLLNDEEILINDYVLVKFSTKKIIKHYVGIVIEILEKEEYLIKFMRKAQNGFVFPDQEDLSTVSKSDVVSKLPKPISTPGTSRTASFLKFNVNFFGLNVD</sequence>
<dbReference type="EMBL" id="JANEYF010005600">
    <property type="protein sequence ID" value="KAJ8927558.1"/>
    <property type="molecule type" value="Genomic_DNA"/>
</dbReference>
<dbReference type="InterPro" id="IPR004875">
    <property type="entry name" value="DDE_SF_endonuclease_dom"/>
</dbReference>
<feature type="compositionally biased region" description="Basic and acidic residues" evidence="2">
    <location>
        <begin position="532"/>
        <end position="545"/>
    </location>
</feature>
<evidence type="ECO:0000256" key="2">
    <source>
        <dbReference type="SAM" id="MobiDB-lite"/>
    </source>
</evidence>
<protein>
    <recommendedName>
        <fullName evidence="3">HTH CENPB-type domain-containing protein</fullName>
    </recommendedName>
</protein>
<organism evidence="4 5">
    <name type="scientific">Rhamnusium bicolor</name>
    <dbReference type="NCBI Taxonomy" id="1586634"/>
    <lineage>
        <taxon>Eukaryota</taxon>
        <taxon>Metazoa</taxon>
        <taxon>Ecdysozoa</taxon>
        <taxon>Arthropoda</taxon>
        <taxon>Hexapoda</taxon>
        <taxon>Insecta</taxon>
        <taxon>Pterygota</taxon>
        <taxon>Neoptera</taxon>
        <taxon>Endopterygota</taxon>
        <taxon>Coleoptera</taxon>
        <taxon>Polyphaga</taxon>
        <taxon>Cucujiformia</taxon>
        <taxon>Chrysomeloidea</taxon>
        <taxon>Cerambycidae</taxon>
        <taxon>Lepturinae</taxon>
        <taxon>Rhagiini</taxon>
        <taxon>Rhamnusium</taxon>
    </lineage>
</organism>
<evidence type="ECO:0000259" key="3">
    <source>
        <dbReference type="PROSITE" id="PS51253"/>
    </source>
</evidence>
<dbReference type="Proteomes" id="UP001162156">
    <property type="component" value="Unassembled WGS sequence"/>
</dbReference>
<reference evidence="4" key="1">
    <citation type="journal article" date="2023" name="Insect Mol. Biol.">
        <title>Genome sequencing provides insights into the evolution of gene families encoding plant cell wall-degrading enzymes in longhorned beetles.</title>
        <authorList>
            <person name="Shin N.R."/>
            <person name="Okamura Y."/>
            <person name="Kirsch R."/>
            <person name="Pauchet Y."/>
        </authorList>
    </citation>
    <scope>NUCLEOTIDE SEQUENCE</scope>
    <source>
        <strain evidence="4">RBIC_L_NR</strain>
    </source>
</reference>
<evidence type="ECO:0000313" key="4">
    <source>
        <dbReference type="EMBL" id="KAJ8927558.1"/>
    </source>
</evidence>